<protein>
    <submittedName>
        <fullName evidence="1">Uncharacterized protein</fullName>
    </submittedName>
</protein>
<evidence type="ECO:0000313" key="2">
    <source>
        <dbReference type="Proteomes" id="UP000178417"/>
    </source>
</evidence>
<dbReference type="AlphaFoldDB" id="A0A1F4SMR7"/>
<organism evidence="1 2">
    <name type="scientific">candidate division WOR-1 bacterium RIFOXYB2_FULL_37_13</name>
    <dbReference type="NCBI Taxonomy" id="1802579"/>
    <lineage>
        <taxon>Bacteria</taxon>
        <taxon>Bacillati</taxon>
        <taxon>Saganbacteria</taxon>
    </lineage>
</organism>
<dbReference type="Proteomes" id="UP000178417">
    <property type="component" value="Unassembled WGS sequence"/>
</dbReference>
<proteinExistence type="predicted"/>
<dbReference type="EMBL" id="MEUB01000036">
    <property type="protein sequence ID" value="OGC21731.1"/>
    <property type="molecule type" value="Genomic_DNA"/>
</dbReference>
<name>A0A1F4SMR7_UNCSA</name>
<gene>
    <name evidence="1" type="ORF">A2310_00295</name>
</gene>
<accession>A0A1F4SMR7</accession>
<reference evidence="1 2" key="1">
    <citation type="journal article" date="2016" name="Nat. Commun.">
        <title>Thousands of microbial genomes shed light on interconnected biogeochemical processes in an aquifer system.</title>
        <authorList>
            <person name="Anantharaman K."/>
            <person name="Brown C.T."/>
            <person name="Hug L.A."/>
            <person name="Sharon I."/>
            <person name="Castelle C.J."/>
            <person name="Probst A.J."/>
            <person name="Thomas B.C."/>
            <person name="Singh A."/>
            <person name="Wilkins M.J."/>
            <person name="Karaoz U."/>
            <person name="Brodie E.L."/>
            <person name="Williams K.H."/>
            <person name="Hubbard S.S."/>
            <person name="Banfield J.F."/>
        </authorList>
    </citation>
    <scope>NUCLEOTIDE SEQUENCE [LARGE SCALE GENOMIC DNA]</scope>
</reference>
<comment type="caution">
    <text evidence="1">The sequence shown here is derived from an EMBL/GenBank/DDBJ whole genome shotgun (WGS) entry which is preliminary data.</text>
</comment>
<sequence>MTQSGAIIIHNLKKADEAGDNDGEIDQLPENDEVQAAFRQFQLEHLNDTNAWLGFLGIMKSEDYSEPKEIIPEVSTEELYTILSQASSPIVVDTGALAWCAACRKVSKALNEIIHKVTITAKNNPCNPILLIQPPSITIKLPLITGNNVFEIAVEDIYGNVRSQSFNANGGRLVDESKQYIAEALPSGNNLPLLPVMIFEFSDVIKFSYSKDFSEKFHSDAELKQRMDMLKALVLQLNTTIPGCNISGVEIDPSKENSLFAGIIPDMNDPNKQVILISASKLAIYTGENELLSLMVAVAVAKNLYGNLISGKESEWNNLAIKARQNEVIPFLDWPIWGFKTLDRAYFVGRNTEKLFVNALSLILVMGKKFGETIDDPTTLINKIPLSEEQKKVLREIEKFVKEILK</sequence>
<dbReference type="STRING" id="1802579.A2310_00295"/>
<evidence type="ECO:0000313" key="1">
    <source>
        <dbReference type="EMBL" id="OGC21731.1"/>
    </source>
</evidence>